<dbReference type="SUPFAM" id="SSF55120">
    <property type="entry name" value="Pseudouridine synthase"/>
    <property type="match status" value="1"/>
</dbReference>
<dbReference type="Pfam" id="PF00849">
    <property type="entry name" value="PseudoU_synth_2"/>
    <property type="match status" value="1"/>
</dbReference>
<dbReference type="CDD" id="cd00165">
    <property type="entry name" value="S4"/>
    <property type="match status" value="1"/>
</dbReference>
<dbReference type="GO" id="GO:0003723">
    <property type="term" value="F:RNA binding"/>
    <property type="evidence" value="ECO:0007669"/>
    <property type="project" value="UniProtKB-KW"/>
</dbReference>
<dbReference type="EC" id="5.4.99.-" evidence="5"/>
<evidence type="ECO:0000256" key="2">
    <source>
        <dbReference type="ARBA" id="ARBA00022884"/>
    </source>
</evidence>
<dbReference type="CDD" id="cd02553">
    <property type="entry name" value="PseudoU_synth_RsuA"/>
    <property type="match status" value="1"/>
</dbReference>
<dbReference type="EMBL" id="NFKP01000011">
    <property type="protein sequence ID" value="OUP69187.1"/>
    <property type="molecule type" value="Genomic_DNA"/>
</dbReference>
<dbReference type="InterPro" id="IPR020103">
    <property type="entry name" value="PsdUridine_synth_cat_dom_sf"/>
</dbReference>
<dbReference type="InterPro" id="IPR002942">
    <property type="entry name" value="S4_RNA-bd"/>
</dbReference>
<dbReference type="PANTHER" id="PTHR47683">
    <property type="entry name" value="PSEUDOURIDINE SYNTHASE FAMILY PROTEIN-RELATED"/>
    <property type="match status" value="1"/>
</dbReference>
<dbReference type="InterPro" id="IPR000748">
    <property type="entry name" value="PsdUridine_synth_RsuA/RluB/E/F"/>
</dbReference>
<dbReference type="AlphaFoldDB" id="A0A174RES9"/>
<evidence type="ECO:0000313" key="7">
    <source>
        <dbReference type="EMBL" id="CUP81715.1"/>
    </source>
</evidence>
<dbReference type="Pfam" id="PF01479">
    <property type="entry name" value="S4"/>
    <property type="match status" value="1"/>
</dbReference>
<evidence type="ECO:0000313" key="9">
    <source>
        <dbReference type="Proteomes" id="UP000095765"/>
    </source>
</evidence>
<dbReference type="SMART" id="SM00363">
    <property type="entry name" value="S4"/>
    <property type="match status" value="1"/>
</dbReference>
<dbReference type="PROSITE" id="PS01149">
    <property type="entry name" value="PSI_RSU"/>
    <property type="match status" value="1"/>
</dbReference>
<dbReference type="InterPro" id="IPR006145">
    <property type="entry name" value="PsdUridine_synth_RsuA/RluA"/>
</dbReference>
<dbReference type="InterPro" id="IPR018496">
    <property type="entry name" value="PsdUridine_synth_RsuA/RluB_CS"/>
</dbReference>
<comment type="similarity">
    <text evidence="1 5">Belongs to the pseudouridine synthase RsuA family.</text>
</comment>
<dbReference type="Proteomes" id="UP000196386">
    <property type="component" value="Unassembled WGS sequence"/>
</dbReference>
<evidence type="ECO:0000259" key="6">
    <source>
        <dbReference type="SMART" id="SM00363"/>
    </source>
</evidence>
<dbReference type="GO" id="GO:0120159">
    <property type="term" value="F:rRNA pseudouridine synthase activity"/>
    <property type="evidence" value="ECO:0007669"/>
    <property type="project" value="UniProtKB-ARBA"/>
</dbReference>
<dbReference type="PROSITE" id="PS50889">
    <property type="entry name" value="S4"/>
    <property type="match status" value="1"/>
</dbReference>
<proteinExistence type="inferred from homology"/>
<evidence type="ECO:0000256" key="1">
    <source>
        <dbReference type="ARBA" id="ARBA00008348"/>
    </source>
</evidence>
<dbReference type="NCBIfam" id="TIGR00093">
    <property type="entry name" value="pseudouridine synthase"/>
    <property type="match status" value="1"/>
</dbReference>
<dbReference type="Gene3D" id="3.10.290.10">
    <property type="entry name" value="RNA-binding S4 domain"/>
    <property type="match status" value="1"/>
</dbReference>
<dbReference type="SUPFAM" id="SSF55174">
    <property type="entry name" value="Alpha-L RNA-binding motif"/>
    <property type="match status" value="1"/>
</dbReference>
<accession>A0A174RES9</accession>
<sequence length="242" mass="26167">MPQKQKLERLDKVIAAQTKLSRRDVQRLVGRGQISVNGAPVKKADLKIDPDTDVVMVSGKTLALKRHVYIMLNKPRGVVCATSDAALPTVLDLVPDSLMRRGLFPAGRLDKDTEGFVLITDDGAFAHRILAPKSHVPKTYTARLDAPVTQQMIEAFAAGVQLDGAVCMPAELCVLDTPDTARVVIRQGMYHQIKRMFAACGAHVLALRRDRIGGLSLDIALGPGECRELSAAEAARIALVDA</sequence>
<evidence type="ECO:0000313" key="8">
    <source>
        <dbReference type="EMBL" id="OUP69187.1"/>
    </source>
</evidence>
<keyword evidence="3 5" id="KW-0413">Isomerase</keyword>
<dbReference type="Proteomes" id="UP000095765">
    <property type="component" value="Unassembled WGS sequence"/>
</dbReference>
<dbReference type="EMBL" id="CZBE01000013">
    <property type="protein sequence ID" value="CUP81715.1"/>
    <property type="molecule type" value="Genomic_DNA"/>
</dbReference>
<dbReference type="PANTHER" id="PTHR47683:SF4">
    <property type="entry name" value="PSEUDOURIDINE SYNTHASE"/>
    <property type="match status" value="1"/>
</dbReference>
<dbReference type="InterPro" id="IPR050343">
    <property type="entry name" value="RsuA_PseudoU_synthase"/>
</dbReference>
<reference evidence="8" key="3">
    <citation type="journal article" date="2018" name="BMC Genomics">
        <title>Whole genome sequencing and function prediction of 133 gut anaerobes isolated from chicken caecum in pure cultures.</title>
        <authorList>
            <person name="Medvecky M."/>
            <person name="Cejkova D."/>
            <person name="Polansky O."/>
            <person name="Karasova D."/>
            <person name="Kubasova T."/>
            <person name="Cizek A."/>
            <person name="Rychlik I."/>
        </authorList>
    </citation>
    <scope>NUCLEOTIDE SEQUENCE</scope>
    <source>
        <strain evidence="8">An175</strain>
    </source>
</reference>
<evidence type="ECO:0000256" key="5">
    <source>
        <dbReference type="RuleBase" id="RU003887"/>
    </source>
</evidence>
<dbReference type="OrthoDB" id="9807213at2"/>
<dbReference type="Gene3D" id="3.30.70.580">
    <property type="entry name" value="Pseudouridine synthase I, catalytic domain, N-terminal subdomain"/>
    <property type="match status" value="1"/>
</dbReference>
<dbReference type="GO" id="GO:0000455">
    <property type="term" value="P:enzyme-directed rRNA pseudouridine synthesis"/>
    <property type="evidence" value="ECO:0007669"/>
    <property type="project" value="UniProtKB-ARBA"/>
</dbReference>
<gene>
    <name evidence="7" type="primary">rsuA</name>
    <name evidence="8" type="ORF">B5F11_09965</name>
    <name evidence="7" type="ORF">ERS852551_02049</name>
</gene>
<evidence type="ECO:0000256" key="4">
    <source>
        <dbReference type="PROSITE-ProRule" id="PRU00182"/>
    </source>
</evidence>
<organism evidence="7 9">
    <name type="scientific">Anaerotruncus colihominis</name>
    <dbReference type="NCBI Taxonomy" id="169435"/>
    <lineage>
        <taxon>Bacteria</taxon>
        <taxon>Bacillati</taxon>
        <taxon>Bacillota</taxon>
        <taxon>Clostridia</taxon>
        <taxon>Eubacteriales</taxon>
        <taxon>Oscillospiraceae</taxon>
        <taxon>Anaerotruncus</taxon>
    </lineage>
</organism>
<dbReference type="RefSeq" id="WP_055245310.1">
    <property type="nucleotide sequence ID" value="NZ_CABIWA010000002.1"/>
</dbReference>
<keyword evidence="2 4" id="KW-0694">RNA-binding</keyword>
<reference evidence="10" key="2">
    <citation type="submission" date="2017-04" db="EMBL/GenBank/DDBJ databases">
        <title>Function of individual gut microbiota members based on whole genome sequencing of pure cultures obtained from chicken caecum.</title>
        <authorList>
            <person name="Medvecky M."/>
            <person name="Cejkova D."/>
            <person name="Polansky O."/>
            <person name="Karasova D."/>
            <person name="Kubasova T."/>
            <person name="Cizek A."/>
            <person name="Rychlik I."/>
        </authorList>
    </citation>
    <scope>NUCLEOTIDE SEQUENCE [LARGE SCALE GENOMIC DNA]</scope>
    <source>
        <strain evidence="10">An175</strain>
    </source>
</reference>
<dbReference type="Gene3D" id="3.30.70.1560">
    <property type="entry name" value="Alpha-L RNA-binding motif"/>
    <property type="match status" value="1"/>
</dbReference>
<protein>
    <recommendedName>
        <fullName evidence="5">Pseudouridine synthase</fullName>
        <ecNumber evidence="5">5.4.99.-</ecNumber>
    </recommendedName>
</protein>
<evidence type="ECO:0000256" key="3">
    <source>
        <dbReference type="ARBA" id="ARBA00023235"/>
    </source>
</evidence>
<feature type="domain" description="RNA-binding S4" evidence="6">
    <location>
        <begin position="8"/>
        <end position="70"/>
    </location>
</feature>
<dbReference type="InterPro" id="IPR042092">
    <property type="entry name" value="PsdUridine_s_RsuA/RluB/E/F_cat"/>
</dbReference>
<reference evidence="7 9" key="1">
    <citation type="submission" date="2015-09" db="EMBL/GenBank/DDBJ databases">
        <authorList>
            <consortium name="Pathogen Informatics"/>
        </authorList>
    </citation>
    <scope>NUCLEOTIDE SEQUENCE [LARGE SCALE GENOMIC DNA]</scope>
    <source>
        <strain evidence="7 9">2789STDY5834939</strain>
    </source>
</reference>
<dbReference type="InterPro" id="IPR020094">
    <property type="entry name" value="TruA/RsuA/RluB/E/F_N"/>
</dbReference>
<name>A0A174RES9_9FIRM</name>
<evidence type="ECO:0000313" key="10">
    <source>
        <dbReference type="Proteomes" id="UP000196386"/>
    </source>
</evidence>
<dbReference type="InterPro" id="IPR036986">
    <property type="entry name" value="S4_RNA-bd_sf"/>
</dbReference>